<sequence>MDRVCALYRKCRYKLQTPYRGKIINISIVLLPNRHH</sequence>
<dbReference type="AlphaFoldDB" id="A0A2P2JHU2"/>
<proteinExistence type="predicted"/>
<organism evidence="1">
    <name type="scientific">Rhizophora mucronata</name>
    <name type="common">Asiatic mangrove</name>
    <dbReference type="NCBI Taxonomy" id="61149"/>
    <lineage>
        <taxon>Eukaryota</taxon>
        <taxon>Viridiplantae</taxon>
        <taxon>Streptophyta</taxon>
        <taxon>Embryophyta</taxon>
        <taxon>Tracheophyta</taxon>
        <taxon>Spermatophyta</taxon>
        <taxon>Magnoliopsida</taxon>
        <taxon>eudicotyledons</taxon>
        <taxon>Gunneridae</taxon>
        <taxon>Pentapetalae</taxon>
        <taxon>rosids</taxon>
        <taxon>fabids</taxon>
        <taxon>Malpighiales</taxon>
        <taxon>Rhizophoraceae</taxon>
        <taxon>Rhizophora</taxon>
    </lineage>
</organism>
<protein>
    <submittedName>
        <fullName evidence="1">Uncharacterized protein</fullName>
    </submittedName>
</protein>
<accession>A0A2P2JHU2</accession>
<evidence type="ECO:0000313" key="1">
    <source>
        <dbReference type="EMBL" id="MBW93015.1"/>
    </source>
</evidence>
<reference evidence="1" key="1">
    <citation type="submission" date="2018-02" db="EMBL/GenBank/DDBJ databases">
        <title>Rhizophora mucronata_Transcriptome.</title>
        <authorList>
            <person name="Meera S.P."/>
            <person name="Sreeshan A."/>
            <person name="Augustine A."/>
        </authorList>
    </citation>
    <scope>NUCLEOTIDE SEQUENCE</scope>
    <source>
        <tissue evidence="1">Leaf</tissue>
    </source>
</reference>
<dbReference type="EMBL" id="GGEC01012532">
    <property type="protein sequence ID" value="MBW93015.1"/>
    <property type="molecule type" value="Transcribed_RNA"/>
</dbReference>
<name>A0A2P2JHU2_RHIMU</name>